<reference evidence="2 3" key="1">
    <citation type="journal article" date="2012" name="Genome Biol.">
        <title>Genome and low-iron response of an oceanic diatom adapted to chronic iron limitation.</title>
        <authorList>
            <person name="Lommer M."/>
            <person name="Specht M."/>
            <person name="Roy A.S."/>
            <person name="Kraemer L."/>
            <person name="Andreson R."/>
            <person name="Gutowska M.A."/>
            <person name="Wolf J."/>
            <person name="Bergner S.V."/>
            <person name="Schilhabel M.B."/>
            <person name="Klostermeier U.C."/>
            <person name="Beiko R.G."/>
            <person name="Rosenstiel P."/>
            <person name="Hippler M."/>
            <person name="Laroche J."/>
        </authorList>
    </citation>
    <scope>NUCLEOTIDE SEQUENCE [LARGE SCALE GENOMIC DNA]</scope>
    <source>
        <strain evidence="2 3">CCMP1005</strain>
    </source>
</reference>
<proteinExistence type="predicted"/>
<comment type="caution">
    <text evidence="2">The sequence shown here is derived from an EMBL/GenBank/DDBJ whole genome shotgun (WGS) entry which is preliminary data.</text>
</comment>
<feature type="region of interest" description="Disordered" evidence="1">
    <location>
        <begin position="34"/>
        <end position="208"/>
    </location>
</feature>
<feature type="compositionally biased region" description="Basic and acidic residues" evidence="1">
    <location>
        <begin position="423"/>
        <end position="436"/>
    </location>
</feature>
<protein>
    <submittedName>
        <fullName evidence="2">Uncharacterized protein</fullName>
    </submittedName>
</protein>
<gene>
    <name evidence="2" type="ORF">THAOC_23953</name>
</gene>
<feature type="compositionally biased region" description="Pro residues" evidence="1">
    <location>
        <begin position="36"/>
        <end position="49"/>
    </location>
</feature>
<dbReference type="eggNOG" id="ENOG502TNBW">
    <property type="taxonomic scope" value="Eukaryota"/>
</dbReference>
<feature type="region of interest" description="Disordered" evidence="1">
    <location>
        <begin position="396"/>
        <end position="438"/>
    </location>
</feature>
<evidence type="ECO:0000313" key="3">
    <source>
        <dbReference type="Proteomes" id="UP000266841"/>
    </source>
</evidence>
<keyword evidence="3" id="KW-1185">Reference proteome</keyword>
<dbReference type="AlphaFoldDB" id="K0SC13"/>
<evidence type="ECO:0000313" key="2">
    <source>
        <dbReference type="EMBL" id="EJK56207.1"/>
    </source>
</evidence>
<dbReference type="EMBL" id="AGNL01032136">
    <property type="protein sequence ID" value="EJK56207.1"/>
    <property type="molecule type" value="Genomic_DNA"/>
</dbReference>
<accession>K0SC13</accession>
<organism evidence="2 3">
    <name type="scientific">Thalassiosira oceanica</name>
    <name type="common">Marine diatom</name>
    <dbReference type="NCBI Taxonomy" id="159749"/>
    <lineage>
        <taxon>Eukaryota</taxon>
        <taxon>Sar</taxon>
        <taxon>Stramenopiles</taxon>
        <taxon>Ochrophyta</taxon>
        <taxon>Bacillariophyta</taxon>
        <taxon>Coscinodiscophyceae</taxon>
        <taxon>Thalassiosirophycidae</taxon>
        <taxon>Thalassiosirales</taxon>
        <taxon>Thalassiosiraceae</taxon>
        <taxon>Thalassiosira</taxon>
    </lineage>
</organism>
<feature type="compositionally biased region" description="Polar residues" evidence="1">
    <location>
        <begin position="402"/>
        <end position="411"/>
    </location>
</feature>
<name>K0SC13_THAOC</name>
<feature type="compositionally biased region" description="Basic residues" evidence="1">
    <location>
        <begin position="77"/>
        <end position="86"/>
    </location>
</feature>
<evidence type="ECO:0000256" key="1">
    <source>
        <dbReference type="SAM" id="MobiDB-lite"/>
    </source>
</evidence>
<feature type="compositionally biased region" description="Basic and acidic residues" evidence="1">
    <location>
        <begin position="300"/>
        <end position="313"/>
    </location>
</feature>
<dbReference type="Proteomes" id="UP000266841">
    <property type="component" value="Unassembled WGS sequence"/>
</dbReference>
<feature type="region of interest" description="Disordered" evidence="1">
    <location>
        <begin position="294"/>
        <end position="313"/>
    </location>
</feature>
<feature type="compositionally biased region" description="Basic and acidic residues" evidence="1">
    <location>
        <begin position="96"/>
        <end position="107"/>
    </location>
</feature>
<feature type="non-terminal residue" evidence="2">
    <location>
        <position position="464"/>
    </location>
</feature>
<sequence length="464" mass="50537">MIMRRFATQPTNSRDSQFANHVVGRQAVHPVGLRLPRPPALAPPGPLPRRGPLGVHGLHPRAARGGLGRPLAEPRRGRVGLRHLRRLPVEPAAAEGRARGEGREHGRFEKRRRAREEDVAGGGRHADPPREACDGQDRGEHHPEHTPDQQRGEGGRLCRGQPDDAGGNARNNGSSPQDSRVSFEANDDSKGKSVTPPKTPKFSERVNAGQVVARYNPGDLPSAAEVSSRADGARKAGAGCTVSVHGKANHPTAEFRHILREEERGARGDAEWLGEAMRAGLGVRTEEEEMLEMDLGGEDGGGRDGAKDGGEKDGFVGTWTPVGVPKQNTVVCVGRICNEVSFFSFFIPRMGARRGLPGINDVGCTENLRSGNRNRVWRKTSKSVLRQIILKGGRDRSLDAENASSETSSGPWLNRGRLRSPHRTCDPLPPRRDRSNDQNLTLSTLCTRQHQAHEGRLNSKSIRL</sequence>
<feature type="compositionally biased region" description="Basic and acidic residues" evidence="1">
    <location>
        <begin position="114"/>
        <end position="156"/>
    </location>
</feature>
<feature type="compositionally biased region" description="Polar residues" evidence="1">
    <location>
        <begin position="169"/>
        <end position="180"/>
    </location>
</feature>